<evidence type="ECO:0000313" key="5">
    <source>
        <dbReference type="Proteomes" id="UP000076577"/>
    </source>
</evidence>
<dbReference type="OrthoDB" id="9794212at2"/>
<dbReference type="Gene3D" id="1.20.1440.100">
    <property type="entry name" value="SG protein - dephosphorylation function"/>
    <property type="match status" value="1"/>
</dbReference>
<evidence type="ECO:0000256" key="3">
    <source>
        <dbReference type="ARBA" id="ARBA00022842"/>
    </source>
</evidence>
<protein>
    <submittedName>
        <fullName evidence="4">Haloacid dehalogenase-like hydrolase</fullName>
    </submittedName>
</protein>
<evidence type="ECO:0000256" key="2">
    <source>
        <dbReference type="ARBA" id="ARBA00022801"/>
    </source>
</evidence>
<dbReference type="InterPro" id="IPR006385">
    <property type="entry name" value="HAD_hydro_SerB1"/>
</dbReference>
<dbReference type="PANTHER" id="PTHR43344:SF13">
    <property type="entry name" value="PHOSPHATASE RV3661-RELATED"/>
    <property type="match status" value="1"/>
</dbReference>
<dbReference type="SUPFAM" id="SSF56784">
    <property type="entry name" value="HAD-like"/>
    <property type="match status" value="1"/>
</dbReference>
<keyword evidence="3" id="KW-0460">Magnesium</keyword>
<dbReference type="Pfam" id="PF12710">
    <property type="entry name" value="HAD"/>
    <property type="match status" value="1"/>
</dbReference>
<dbReference type="InterPro" id="IPR050582">
    <property type="entry name" value="HAD-like_SerB"/>
</dbReference>
<keyword evidence="5" id="KW-1185">Reference proteome</keyword>
<keyword evidence="2 4" id="KW-0378">Hydrolase</keyword>
<dbReference type="AlphaFoldDB" id="A0A165VM74"/>
<dbReference type="STRING" id="989403.SAMN05421798_1394"/>
<name>A0A165VM74_9HYPH</name>
<keyword evidence="1" id="KW-0479">Metal-binding</keyword>
<evidence type="ECO:0000313" key="4">
    <source>
        <dbReference type="EMBL" id="KZL14448.1"/>
    </source>
</evidence>
<dbReference type="InterPro" id="IPR023214">
    <property type="entry name" value="HAD_sf"/>
</dbReference>
<dbReference type="EMBL" id="LMCB01000089">
    <property type="protein sequence ID" value="KZL14448.1"/>
    <property type="molecule type" value="Genomic_DNA"/>
</dbReference>
<reference evidence="4 5" key="1">
    <citation type="journal article" date="2016" name="Front. Microbiol.">
        <title>Comparative Genomic Analysis Reveals a Diverse Repertoire of Genes Involved in Prokaryote-Eukaryote Interactions within the Pseudovibrio Genus.</title>
        <authorList>
            <person name="Romano S."/>
            <person name="Fernandez-Guerra A."/>
            <person name="Reen F.J."/>
            <person name="Glockner F.O."/>
            <person name="Crowley S.P."/>
            <person name="O'Sullivan O."/>
            <person name="Cotter P.D."/>
            <person name="Adams C."/>
            <person name="Dobson A.D."/>
            <person name="O'Gara F."/>
        </authorList>
    </citation>
    <scope>NUCLEOTIDE SEQUENCE [LARGE SCALE GENOMIC DNA]</scope>
    <source>
        <strain evidence="4 5">Ad2</strain>
    </source>
</reference>
<dbReference type="GO" id="GO:0016787">
    <property type="term" value="F:hydrolase activity"/>
    <property type="evidence" value="ECO:0007669"/>
    <property type="project" value="UniProtKB-KW"/>
</dbReference>
<dbReference type="Gene3D" id="3.40.50.1000">
    <property type="entry name" value="HAD superfamily/HAD-like"/>
    <property type="match status" value="1"/>
</dbReference>
<dbReference type="NCBIfam" id="TIGR01490">
    <property type="entry name" value="HAD-SF-IB-hyp1"/>
    <property type="match status" value="1"/>
</dbReference>
<dbReference type="NCBIfam" id="TIGR01488">
    <property type="entry name" value="HAD-SF-IB"/>
    <property type="match status" value="1"/>
</dbReference>
<evidence type="ECO:0000256" key="1">
    <source>
        <dbReference type="ARBA" id="ARBA00022723"/>
    </source>
</evidence>
<dbReference type="GO" id="GO:0046872">
    <property type="term" value="F:metal ion binding"/>
    <property type="evidence" value="ECO:0007669"/>
    <property type="project" value="UniProtKB-KW"/>
</dbReference>
<accession>A0A165VM74</accession>
<proteinExistence type="predicted"/>
<dbReference type="Proteomes" id="UP000076577">
    <property type="component" value="Unassembled WGS sequence"/>
</dbReference>
<dbReference type="PANTHER" id="PTHR43344">
    <property type="entry name" value="PHOSPHOSERINE PHOSPHATASE"/>
    <property type="match status" value="1"/>
</dbReference>
<organism evidence="4 5">
    <name type="scientific">Pseudovibrio axinellae</name>
    <dbReference type="NCBI Taxonomy" id="989403"/>
    <lineage>
        <taxon>Bacteria</taxon>
        <taxon>Pseudomonadati</taxon>
        <taxon>Pseudomonadota</taxon>
        <taxon>Alphaproteobacteria</taxon>
        <taxon>Hyphomicrobiales</taxon>
        <taxon>Stappiaceae</taxon>
        <taxon>Pseudovibrio</taxon>
    </lineage>
</organism>
<sequence>MTTRINGFAFFDVDETLVCEKTMFSILNELALHFVNLTAADLIKHLRDLRLQGRPREDVNRAFYHALKGLSRWDTRAIAATYIEKRVLQNEFYPFFIPETIMRLKELRTNGFEPVFVSGSAYDFLFKLAETLGVNHILATELEVDANGVYTGEIAGRCMIGDGKTEAVRAFMQTHQADPMVCHAYGDHISDAGFISLVGNGYFVEGNSDAEALAVERGWPIIPLKNPINQLEMAR</sequence>
<gene>
    <name evidence="4" type="ORF">PsAD2_03743</name>
</gene>
<dbReference type="RefSeq" id="WP_068009413.1">
    <property type="nucleotide sequence ID" value="NZ_FOFM01000039.1"/>
</dbReference>
<dbReference type="InterPro" id="IPR036412">
    <property type="entry name" value="HAD-like_sf"/>
</dbReference>
<dbReference type="PATRIC" id="fig|989403.3.peg.4074"/>
<comment type="caution">
    <text evidence="4">The sequence shown here is derived from an EMBL/GenBank/DDBJ whole genome shotgun (WGS) entry which is preliminary data.</text>
</comment>